<evidence type="ECO:0000256" key="1">
    <source>
        <dbReference type="SAM" id="Phobius"/>
    </source>
</evidence>
<sequence length="265" mass="28268">MPADSTDTGRPEAAEIATGSGRRRLRAEILIVLGLSLGQSAVYAVVQLIDKLTRGPLGGQTTTLNPTRSDREYLDLTYQLLGIGFSLVPVVLVLFLLAGSGFRPLRRLGVDGTRPWVDTGQGVALFAVMAGGSLALYAVGRALGITTALVPAALGTYWWTVPVLVLSGIRHALLEEIVVVGYLTLRWRQLGWSTPAILVVSALLRGSYHLYQGFGPFLGNVVMGLVFVAVYLRVRRVMPLIVAHALLDVGAFVGFALLGRATGFG</sequence>
<feature type="transmembrane region" description="Helical" evidence="1">
    <location>
        <begin position="78"/>
        <end position="102"/>
    </location>
</feature>
<dbReference type="Pfam" id="PF02517">
    <property type="entry name" value="Rce1-like"/>
    <property type="match status" value="1"/>
</dbReference>
<dbReference type="Proteomes" id="UP000597761">
    <property type="component" value="Unassembled WGS sequence"/>
</dbReference>
<gene>
    <name evidence="3" type="ORF">GCM10011512_25440</name>
</gene>
<protein>
    <submittedName>
        <fullName evidence="3">CAAX amino protease</fullName>
    </submittedName>
</protein>
<name>A0ABQ1PHV3_9MICC</name>
<keyword evidence="3" id="KW-0378">Hydrolase</keyword>
<keyword evidence="1" id="KW-1133">Transmembrane helix</keyword>
<feature type="transmembrane region" description="Helical" evidence="1">
    <location>
        <begin position="214"/>
        <end position="232"/>
    </location>
</feature>
<reference evidence="4" key="1">
    <citation type="journal article" date="2019" name="Int. J. Syst. Evol. Microbiol.">
        <title>The Global Catalogue of Microorganisms (GCM) 10K type strain sequencing project: providing services to taxonomists for standard genome sequencing and annotation.</title>
        <authorList>
            <consortium name="The Broad Institute Genomics Platform"/>
            <consortium name="The Broad Institute Genome Sequencing Center for Infectious Disease"/>
            <person name="Wu L."/>
            <person name="Ma J."/>
        </authorList>
    </citation>
    <scope>NUCLEOTIDE SEQUENCE [LARGE SCALE GENOMIC DNA]</scope>
    <source>
        <strain evidence="4">CGMCC 1.15480</strain>
    </source>
</reference>
<comment type="caution">
    <text evidence="3">The sequence shown here is derived from an EMBL/GenBank/DDBJ whole genome shotgun (WGS) entry which is preliminary data.</text>
</comment>
<evidence type="ECO:0000313" key="4">
    <source>
        <dbReference type="Proteomes" id="UP000597761"/>
    </source>
</evidence>
<dbReference type="InterPro" id="IPR003675">
    <property type="entry name" value="Rce1/LyrA-like_dom"/>
</dbReference>
<proteinExistence type="predicted"/>
<feature type="transmembrane region" description="Helical" evidence="1">
    <location>
        <begin position="123"/>
        <end position="143"/>
    </location>
</feature>
<dbReference type="GO" id="GO:0008233">
    <property type="term" value="F:peptidase activity"/>
    <property type="evidence" value="ECO:0007669"/>
    <property type="project" value="UniProtKB-KW"/>
</dbReference>
<keyword evidence="3" id="KW-0645">Protease</keyword>
<keyword evidence="4" id="KW-1185">Reference proteome</keyword>
<evidence type="ECO:0000259" key="2">
    <source>
        <dbReference type="Pfam" id="PF02517"/>
    </source>
</evidence>
<keyword evidence="1" id="KW-0812">Transmembrane</keyword>
<evidence type="ECO:0000313" key="3">
    <source>
        <dbReference type="EMBL" id="GGC97346.1"/>
    </source>
</evidence>
<feature type="transmembrane region" description="Helical" evidence="1">
    <location>
        <begin position="239"/>
        <end position="259"/>
    </location>
</feature>
<organism evidence="3 4">
    <name type="scientific">Tersicoccus solisilvae</name>
    <dbReference type="NCBI Taxonomy" id="1882339"/>
    <lineage>
        <taxon>Bacteria</taxon>
        <taxon>Bacillati</taxon>
        <taxon>Actinomycetota</taxon>
        <taxon>Actinomycetes</taxon>
        <taxon>Micrococcales</taxon>
        <taxon>Micrococcaceae</taxon>
        <taxon>Tersicoccus</taxon>
    </lineage>
</organism>
<dbReference type="GO" id="GO:0006508">
    <property type="term" value="P:proteolysis"/>
    <property type="evidence" value="ECO:0007669"/>
    <property type="project" value="UniProtKB-KW"/>
</dbReference>
<keyword evidence="1" id="KW-0472">Membrane</keyword>
<feature type="domain" description="CAAX prenyl protease 2/Lysostaphin resistance protein A-like" evidence="2">
    <location>
        <begin position="158"/>
        <end position="249"/>
    </location>
</feature>
<feature type="transmembrane region" description="Helical" evidence="1">
    <location>
        <begin position="29"/>
        <end position="49"/>
    </location>
</feature>
<accession>A0ABQ1PHV3</accession>
<dbReference type="EMBL" id="BMJI01000019">
    <property type="protein sequence ID" value="GGC97346.1"/>
    <property type="molecule type" value="Genomic_DNA"/>
</dbReference>